<feature type="region of interest" description="Disordered" evidence="1">
    <location>
        <begin position="44"/>
        <end position="63"/>
    </location>
</feature>
<feature type="compositionally biased region" description="Basic and acidic residues" evidence="1">
    <location>
        <begin position="161"/>
        <end position="173"/>
    </location>
</feature>
<evidence type="ECO:0000313" key="4">
    <source>
        <dbReference type="EMBL" id="MBA0311190.1"/>
    </source>
</evidence>
<feature type="region of interest" description="Disordered" evidence="1">
    <location>
        <begin position="147"/>
        <end position="181"/>
    </location>
</feature>
<name>A0A2J0SZY5_STEMA</name>
<dbReference type="OrthoDB" id="6041607at2"/>
<dbReference type="Pfam" id="PF13511">
    <property type="entry name" value="DUF4124"/>
    <property type="match status" value="1"/>
</dbReference>
<dbReference type="RefSeq" id="WP_049430619.1">
    <property type="nucleotide sequence ID" value="NZ_JVNZ01000271.1"/>
</dbReference>
<reference evidence="4" key="1">
    <citation type="submission" date="2018-09" db="EMBL/GenBank/DDBJ databases">
        <authorList>
            <person name="Groschel M."/>
            <person name="Kohl T."/>
            <person name="Conchillo-Sole O."/>
            <person name="Mamat U."/>
            <person name="Yero D."/>
            <person name="Niemann S."/>
            <person name="Daura X."/>
            <person name="Gibert I."/>
        </authorList>
    </citation>
    <scope>NUCLEOTIDE SEQUENCE</scope>
    <source>
        <strain evidence="4">OG156</strain>
    </source>
</reference>
<keyword evidence="2" id="KW-0732">Signal</keyword>
<evidence type="ECO:0000256" key="1">
    <source>
        <dbReference type="SAM" id="MobiDB-lite"/>
    </source>
</evidence>
<feature type="domain" description="DUF4124" evidence="3">
    <location>
        <begin position="11"/>
        <end position="62"/>
    </location>
</feature>
<proteinExistence type="predicted"/>
<dbReference type="InterPro" id="IPR025392">
    <property type="entry name" value="DUF4124"/>
</dbReference>
<accession>A0A2J0SZY5</accession>
<evidence type="ECO:0000313" key="5">
    <source>
        <dbReference type="Proteomes" id="UP000822271"/>
    </source>
</evidence>
<organism evidence="4 5">
    <name type="scientific">Stenotrophomonas maltophilia</name>
    <name type="common">Pseudomonas maltophilia</name>
    <name type="synonym">Xanthomonas maltophilia</name>
    <dbReference type="NCBI Taxonomy" id="40324"/>
    <lineage>
        <taxon>Bacteria</taxon>
        <taxon>Pseudomonadati</taxon>
        <taxon>Pseudomonadota</taxon>
        <taxon>Gammaproteobacteria</taxon>
        <taxon>Lysobacterales</taxon>
        <taxon>Lysobacteraceae</taxon>
        <taxon>Stenotrophomonas</taxon>
        <taxon>Stenotrophomonas maltophilia group</taxon>
    </lineage>
</organism>
<protein>
    <submittedName>
        <fullName evidence="4">DUF4124 domain-containing protein</fullName>
    </submittedName>
</protein>
<evidence type="ECO:0000259" key="3">
    <source>
        <dbReference type="Pfam" id="PF13511"/>
    </source>
</evidence>
<sequence>MKGKAVMAMILLGCAPLASAQVYKFKCASGETVYSQNPCAAGAEPMKLRSSRSSTETAGEASNRAAVYQNTELADAGIAERNCVQGERSRIYGPLESRSQQVGRQVAELNHQLAAAGTNLAGATQDSGIRAQIASLQQSLSAERVAADTQMSNAREQCASVRRERERSVRDKFSSSTAPAN</sequence>
<reference evidence="4" key="2">
    <citation type="journal article" date="2020" name="Front. Microbiol.">
        <title>Genetic Variants of the DSF Quorum Sensing System in Stenotrophomonas maltophilia Influence Virulence and Resistance Phenotypes Among Genotypically Diverse Clinical Isolates.</title>
        <authorList>
            <person name="Yero D."/>
            <person name="Huedo P."/>
            <person name="Conchillo-Sole O."/>
            <person name="Martinez-Servat S."/>
            <person name="Mamat U."/>
            <person name="Coves X."/>
            <person name="Llanas F."/>
            <person name="Roca I."/>
            <person name="Vila J."/>
            <person name="Schaible U.E."/>
            <person name="Daura X."/>
            <person name="Gibert I."/>
        </authorList>
    </citation>
    <scope>NUCLEOTIDE SEQUENCE</scope>
    <source>
        <strain evidence="4">OG156</strain>
    </source>
</reference>
<dbReference type="Proteomes" id="UP000822271">
    <property type="component" value="Unassembled WGS sequence"/>
</dbReference>
<evidence type="ECO:0000256" key="2">
    <source>
        <dbReference type="SAM" id="SignalP"/>
    </source>
</evidence>
<dbReference type="AlphaFoldDB" id="A0A2J0SZY5"/>
<dbReference type="EMBL" id="RAUE01000013">
    <property type="protein sequence ID" value="MBA0311190.1"/>
    <property type="molecule type" value="Genomic_DNA"/>
</dbReference>
<feature type="chain" id="PRO_5043156382" evidence="2">
    <location>
        <begin position="21"/>
        <end position="181"/>
    </location>
</feature>
<gene>
    <name evidence="4" type="ORF">D7Y33_09235</name>
</gene>
<comment type="caution">
    <text evidence="4">The sequence shown here is derived from an EMBL/GenBank/DDBJ whole genome shotgun (WGS) entry which is preliminary data.</text>
</comment>
<feature type="signal peptide" evidence="2">
    <location>
        <begin position="1"/>
        <end position="20"/>
    </location>
</feature>